<proteinExistence type="inferred from homology"/>
<dbReference type="InterPro" id="IPR050259">
    <property type="entry name" value="SDR"/>
</dbReference>
<name>A0A1M5PVA7_9ACTN</name>
<dbReference type="EMBL" id="FQVU01000004">
    <property type="protein sequence ID" value="SHH05778.1"/>
    <property type="molecule type" value="Genomic_DNA"/>
</dbReference>
<dbReference type="InterPro" id="IPR036291">
    <property type="entry name" value="NAD(P)-bd_dom_sf"/>
</dbReference>
<evidence type="ECO:0000256" key="2">
    <source>
        <dbReference type="RuleBase" id="RU000363"/>
    </source>
</evidence>
<evidence type="ECO:0000313" key="3">
    <source>
        <dbReference type="EMBL" id="SHH05778.1"/>
    </source>
</evidence>
<dbReference type="InterPro" id="IPR002347">
    <property type="entry name" value="SDR_fam"/>
</dbReference>
<organism evidence="3 4">
    <name type="scientific">Jatrophihabitans endophyticus</name>
    <dbReference type="NCBI Taxonomy" id="1206085"/>
    <lineage>
        <taxon>Bacteria</taxon>
        <taxon>Bacillati</taxon>
        <taxon>Actinomycetota</taxon>
        <taxon>Actinomycetes</taxon>
        <taxon>Jatrophihabitantales</taxon>
        <taxon>Jatrophihabitantaceae</taxon>
        <taxon>Jatrophihabitans</taxon>
    </lineage>
</organism>
<dbReference type="STRING" id="1206085.SAMN05443575_3208"/>
<reference evidence="3 4" key="1">
    <citation type="submission" date="2016-11" db="EMBL/GenBank/DDBJ databases">
        <authorList>
            <person name="Jaros S."/>
            <person name="Januszkiewicz K."/>
            <person name="Wedrychowicz H."/>
        </authorList>
    </citation>
    <scope>NUCLEOTIDE SEQUENCE [LARGE SCALE GENOMIC DNA]</scope>
    <source>
        <strain evidence="3 4">DSM 45627</strain>
    </source>
</reference>
<dbReference type="Proteomes" id="UP000186132">
    <property type="component" value="Unassembled WGS sequence"/>
</dbReference>
<dbReference type="PANTHER" id="PTHR42879">
    <property type="entry name" value="3-OXOACYL-(ACYL-CARRIER-PROTEIN) REDUCTASE"/>
    <property type="match status" value="1"/>
</dbReference>
<protein>
    <submittedName>
        <fullName evidence="3">Short-chain dehydrogenase</fullName>
    </submittedName>
</protein>
<dbReference type="CDD" id="cd05233">
    <property type="entry name" value="SDR_c"/>
    <property type="match status" value="1"/>
</dbReference>
<dbReference type="RefSeq" id="WP_073391409.1">
    <property type="nucleotide sequence ID" value="NZ_FQVU01000004.1"/>
</dbReference>
<evidence type="ECO:0000313" key="4">
    <source>
        <dbReference type="Proteomes" id="UP000186132"/>
    </source>
</evidence>
<dbReference type="AlphaFoldDB" id="A0A1M5PVA7"/>
<dbReference type="PANTHER" id="PTHR42879:SF2">
    <property type="entry name" value="3-OXOACYL-[ACYL-CARRIER-PROTEIN] REDUCTASE FABG"/>
    <property type="match status" value="1"/>
</dbReference>
<comment type="similarity">
    <text evidence="1 2">Belongs to the short-chain dehydrogenases/reductases (SDR) family.</text>
</comment>
<dbReference type="PRINTS" id="PR00081">
    <property type="entry name" value="GDHRDH"/>
</dbReference>
<dbReference type="SUPFAM" id="SSF51735">
    <property type="entry name" value="NAD(P)-binding Rossmann-fold domains"/>
    <property type="match status" value="1"/>
</dbReference>
<keyword evidence="4" id="KW-1185">Reference proteome</keyword>
<sequence length="247" mass="25614">MAKSSALVTGASRGIGLAICRALAADGHAVTMVARNPVALAAARDEITAQGGEAYDLTANVADEADVLRIVEAHRDRFGSLDVLVNNAGMGIPSPLNGQSVKQIDLQLAVNLRAVILATQAAQPLLEKSAAATGRSLVVNVASISGKVGSAGLSVYAAAKHGIVGFTDSMNRELYASGIRFVALCPGYVDTSLSDYVKEHLAPAEMVRPEDVAESVRFLLRLSPACLVPELIFQEAAALGLRSIPLG</sequence>
<evidence type="ECO:0000256" key="1">
    <source>
        <dbReference type="ARBA" id="ARBA00006484"/>
    </source>
</evidence>
<dbReference type="Gene3D" id="3.40.50.720">
    <property type="entry name" value="NAD(P)-binding Rossmann-like Domain"/>
    <property type="match status" value="1"/>
</dbReference>
<accession>A0A1M5PVA7</accession>
<dbReference type="PRINTS" id="PR00080">
    <property type="entry name" value="SDRFAMILY"/>
</dbReference>
<gene>
    <name evidence="3" type="ORF">SAMN05443575_3208</name>
</gene>
<dbReference type="OrthoDB" id="158573at2"/>
<dbReference type="Pfam" id="PF00106">
    <property type="entry name" value="adh_short"/>
    <property type="match status" value="1"/>
</dbReference>